<keyword evidence="6" id="KW-1185">Reference proteome</keyword>
<gene>
    <name evidence="5" type="ORF">RCL2_001670500</name>
    <name evidence="4" type="ORF">RclHR1_03490008</name>
</gene>
<evidence type="ECO:0000313" key="5">
    <source>
        <dbReference type="EMBL" id="GES89827.1"/>
    </source>
</evidence>
<evidence type="ECO:0000313" key="4">
    <source>
        <dbReference type="EMBL" id="GBB99326.1"/>
    </source>
</evidence>
<reference evidence="4 6" key="1">
    <citation type="submission" date="2017-11" db="EMBL/GenBank/DDBJ databases">
        <title>The genome of Rhizophagus clarus HR1 reveals common genetic basis of auxotrophy among arbuscular mycorrhizal fungi.</title>
        <authorList>
            <person name="Kobayashi Y."/>
        </authorList>
    </citation>
    <scope>NUCLEOTIDE SEQUENCE [LARGE SCALE GENOMIC DNA]</scope>
    <source>
        <strain evidence="4 6">HR1</strain>
    </source>
</reference>
<evidence type="ECO:0000256" key="3">
    <source>
        <dbReference type="SAM" id="Coils"/>
    </source>
</evidence>
<feature type="coiled-coil region" evidence="3">
    <location>
        <begin position="389"/>
        <end position="423"/>
    </location>
</feature>
<accession>A0A2Z6S4Y8</accession>
<dbReference type="AlphaFoldDB" id="A0A2Z6S4Y8"/>
<proteinExistence type="predicted"/>
<keyword evidence="3" id="KW-0175">Coiled coil</keyword>
<name>A0A2Z6S4Y8_9GLOM</name>
<protein>
    <submittedName>
        <fullName evidence="5">T9SS type B sorting domain-containing protein</fullName>
    </submittedName>
</protein>
<dbReference type="GO" id="GO:0035591">
    <property type="term" value="F:signaling adaptor activity"/>
    <property type="evidence" value="ECO:0007669"/>
    <property type="project" value="TreeGrafter"/>
</dbReference>
<evidence type="ECO:0000313" key="6">
    <source>
        <dbReference type="Proteomes" id="UP000247702"/>
    </source>
</evidence>
<organism evidence="4 6">
    <name type="scientific">Rhizophagus clarus</name>
    <dbReference type="NCBI Taxonomy" id="94130"/>
    <lineage>
        <taxon>Eukaryota</taxon>
        <taxon>Fungi</taxon>
        <taxon>Fungi incertae sedis</taxon>
        <taxon>Mucoromycota</taxon>
        <taxon>Glomeromycotina</taxon>
        <taxon>Glomeromycetes</taxon>
        <taxon>Glomerales</taxon>
        <taxon>Glomeraceae</taxon>
        <taxon>Rhizophagus</taxon>
    </lineage>
</organism>
<dbReference type="InterPro" id="IPR032675">
    <property type="entry name" value="LRR_dom_sf"/>
</dbReference>
<keyword evidence="1" id="KW-0433">Leucine-rich repeat</keyword>
<dbReference type="OrthoDB" id="2449606at2759"/>
<comment type="caution">
    <text evidence="4">The sequence shown here is derived from an EMBL/GenBank/DDBJ whole genome shotgun (WGS) entry which is preliminary data.</text>
</comment>
<dbReference type="STRING" id="94130.A0A2Z6S4Y8"/>
<evidence type="ECO:0000256" key="1">
    <source>
        <dbReference type="ARBA" id="ARBA00022614"/>
    </source>
</evidence>
<evidence type="ECO:0000256" key="2">
    <source>
        <dbReference type="ARBA" id="ARBA00022737"/>
    </source>
</evidence>
<dbReference type="PANTHER" id="PTHR47566:SF1">
    <property type="entry name" value="PROTEIN NUD1"/>
    <property type="match status" value="1"/>
</dbReference>
<dbReference type="Proteomes" id="UP000247702">
    <property type="component" value="Unassembled WGS sequence"/>
</dbReference>
<dbReference type="Gene3D" id="3.80.10.10">
    <property type="entry name" value="Ribonuclease Inhibitor"/>
    <property type="match status" value="1"/>
</dbReference>
<dbReference type="SUPFAM" id="SSF52058">
    <property type="entry name" value="L domain-like"/>
    <property type="match status" value="1"/>
</dbReference>
<dbReference type="PANTHER" id="PTHR47566">
    <property type="match status" value="1"/>
</dbReference>
<dbReference type="Proteomes" id="UP000615446">
    <property type="component" value="Unassembled WGS sequence"/>
</dbReference>
<sequence length="435" mass="50752">MVEAQEWLNKNYPRDIRGSITGLNINGSEYDSDDERLVGSLKPENFGLEKLSCTYNHLTSLDLSECFSLTDIKCYENKLTQLITKGYSLERLDCSKNNLSSLNLDKNRNLVELNYSFNQLDELILSHNNNLTVIRCYNNNLSNLDLNENVKLKDLNCSLNKLERLNLSKNINLESLNCRNNLLTNLDLSQNSQLTDLVCSFNQIKELIFSANNKFEAFCCNNNLLTKLNWNKLNPTKLFLLSISDNNFPCQNLEFLEPFIKLRYLFLGTNNKENIQRGIYNRFQGSLKPLRKMEELRKINIHETDIDSGLEYLPSSLISIIITDHSEPYRKEAKVNQLFSCLKPYRKEDYPMLVHEPDYIIYYDLQEWRKDNIELVNKVKNEITSEVLLNEAKEQISQLQTKLAEEKIRRLELEQQLNNLQISDHPTTQVVKMIP</sequence>
<dbReference type="EMBL" id="BEXD01002768">
    <property type="protein sequence ID" value="GBB99326.1"/>
    <property type="molecule type" value="Genomic_DNA"/>
</dbReference>
<keyword evidence="2" id="KW-0677">Repeat</keyword>
<dbReference type="InterPro" id="IPR052574">
    <property type="entry name" value="CDIRP"/>
</dbReference>
<reference evidence="5" key="2">
    <citation type="submission" date="2019-10" db="EMBL/GenBank/DDBJ databases">
        <title>Conservation and host-specific expression of non-tandemly repeated heterogenous ribosome RNA gene in arbuscular mycorrhizal fungi.</title>
        <authorList>
            <person name="Maeda T."/>
            <person name="Kobayashi Y."/>
            <person name="Nakagawa T."/>
            <person name="Ezawa T."/>
            <person name="Yamaguchi K."/>
            <person name="Bino T."/>
            <person name="Nishimoto Y."/>
            <person name="Shigenobu S."/>
            <person name="Kawaguchi M."/>
        </authorList>
    </citation>
    <scope>NUCLEOTIDE SEQUENCE</scope>
    <source>
        <strain evidence="5">HR1</strain>
    </source>
</reference>
<dbReference type="EMBL" id="BLAL01000191">
    <property type="protein sequence ID" value="GES89827.1"/>
    <property type="molecule type" value="Genomic_DNA"/>
</dbReference>